<reference evidence="2 3" key="1">
    <citation type="submission" date="2019-02" db="EMBL/GenBank/DDBJ databases">
        <title>Genome sequencing of the rare red list fungi Phlebia centrifuga.</title>
        <authorList>
            <person name="Buettner E."/>
            <person name="Kellner H."/>
        </authorList>
    </citation>
    <scope>NUCLEOTIDE SEQUENCE [LARGE SCALE GENOMIC DNA]</scope>
    <source>
        <strain evidence="2 3">DSM 108282</strain>
    </source>
</reference>
<dbReference type="AlphaFoldDB" id="A0A4S4KN27"/>
<sequence>MIAIVSPKPRHAAIVAPPSLDRPIQLQSPPIYPSTDMHRSTGLFSPPRLLSPIALPGTPIHKSNVFDQLPWISQIESEPPSTLDLWDIADLSLLPDPTSSGVGPVRNRRSSATLRSGVNPFGASLAGEAQPAGSITSQQQQPLRSRPSPLHLQLLPPVDRQVLDPRTPPPSMTFNPMEVAFQGLMPAFPPNDLPPFAAPAPLPM</sequence>
<feature type="compositionally biased region" description="Low complexity" evidence="1">
    <location>
        <begin position="137"/>
        <end position="150"/>
    </location>
</feature>
<gene>
    <name evidence="2" type="ORF">EW026_g3133</name>
</gene>
<evidence type="ECO:0000313" key="3">
    <source>
        <dbReference type="Proteomes" id="UP000309038"/>
    </source>
</evidence>
<protein>
    <submittedName>
        <fullName evidence="2">Uncharacterized protein</fullName>
    </submittedName>
</protein>
<accession>A0A4S4KN27</accession>
<dbReference type="Proteomes" id="UP000309038">
    <property type="component" value="Unassembled WGS sequence"/>
</dbReference>
<evidence type="ECO:0000313" key="2">
    <source>
        <dbReference type="EMBL" id="THG99167.1"/>
    </source>
</evidence>
<name>A0A4S4KN27_9APHY</name>
<keyword evidence="3" id="KW-1185">Reference proteome</keyword>
<feature type="region of interest" description="Disordered" evidence="1">
    <location>
        <begin position="97"/>
        <end position="151"/>
    </location>
</feature>
<evidence type="ECO:0000256" key="1">
    <source>
        <dbReference type="SAM" id="MobiDB-lite"/>
    </source>
</evidence>
<dbReference type="EMBL" id="SGPJ01000089">
    <property type="protein sequence ID" value="THG99167.1"/>
    <property type="molecule type" value="Genomic_DNA"/>
</dbReference>
<proteinExistence type="predicted"/>
<comment type="caution">
    <text evidence="2">The sequence shown here is derived from an EMBL/GenBank/DDBJ whole genome shotgun (WGS) entry which is preliminary data.</text>
</comment>
<organism evidence="2 3">
    <name type="scientific">Hermanssonia centrifuga</name>
    <dbReference type="NCBI Taxonomy" id="98765"/>
    <lineage>
        <taxon>Eukaryota</taxon>
        <taxon>Fungi</taxon>
        <taxon>Dikarya</taxon>
        <taxon>Basidiomycota</taxon>
        <taxon>Agaricomycotina</taxon>
        <taxon>Agaricomycetes</taxon>
        <taxon>Polyporales</taxon>
        <taxon>Meruliaceae</taxon>
        <taxon>Hermanssonia</taxon>
    </lineage>
</organism>